<evidence type="ECO:0000313" key="2">
    <source>
        <dbReference type="Proteomes" id="UP000013966"/>
    </source>
</evidence>
<proteinExistence type="predicted"/>
<dbReference type="PATRIC" id="fig|758793.3.peg.1004"/>
<dbReference type="KEGG" id="buo:BRPE64_ACDS10010"/>
<organism evidence="1 2">
    <name type="scientific">Caballeronia insecticola</name>
    <dbReference type="NCBI Taxonomy" id="758793"/>
    <lineage>
        <taxon>Bacteria</taxon>
        <taxon>Pseudomonadati</taxon>
        <taxon>Pseudomonadota</taxon>
        <taxon>Betaproteobacteria</taxon>
        <taxon>Burkholderiales</taxon>
        <taxon>Burkholderiaceae</taxon>
        <taxon>Caballeronia</taxon>
    </lineage>
</organism>
<keyword evidence="2" id="KW-1185">Reference proteome</keyword>
<dbReference type="HOGENOM" id="CLU_3306015_0_0_4"/>
<name>R4WPI0_9BURK</name>
<evidence type="ECO:0000313" key="1">
    <source>
        <dbReference type="EMBL" id="BAN22755.1"/>
    </source>
</evidence>
<dbReference type="EMBL" id="AP013058">
    <property type="protein sequence ID" value="BAN22755.1"/>
    <property type="molecule type" value="Genomic_DNA"/>
</dbReference>
<reference evidence="1 2" key="1">
    <citation type="journal article" date="2013" name="Genome Announc.">
        <title>Complete Genome Sequence of Burkholderia sp. Strain RPE64, Bacterial Symbiont of the Bean Bug Riptortus pedestris.</title>
        <authorList>
            <person name="Shibata T.F."/>
            <person name="Maeda T."/>
            <person name="Nikoh N."/>
            <person name="Yamaguchi K."/>
            <person name="Oshima K."/>
            <person name="Hattori M."/>
            <person name="Nishiyama T."/>
            <person name="Hasebe M."/>
            <person name="Fukatsu T."/>
            <person name="Kikuchi Y."/>
            <person name="Shigenobu S."/>
        </authorList>
    </citation>
    <scope>NUCLEOTIDE SEQUENCE [LARGE SCALE GENOMIC DNA]</scope>
</reference>
<reference evidence="1 2" key="2">
    <citation type="journal article" date="2018" name="Int. J. Syst. Evol. Microbiol.">
        <title>Burkholderia insecticola sp. nov., a gut symbiotic bacterium of the bean bug Riptortus pedestris.</title>
        <authorList>
            <person name="Takeshita K."/>
            <person name="Tamaki H."/>
            <person name="Ohbayashi T."/>
            <person name="Meng X.-Y."/>
            <person name="Sone T."/>
            <person name="Mitani Y."/>
            <person name="Peeters C."/>
            <person name="Kikuchi Y."/>
            <person name="Vandamme P."/>
        </authorList>
    </citation>
    <scope>NUCLEOTIDE SEQUENCE [LARGE SCALE GENOMIC DNA]</scope>
    <source>
        <strain evidence="1">RPE64</strain>
    </source>
</reference>
<gene>
    <name evidence="1" type="ORF">BRPE64_ACDS10010</name>
</gene>
<dbReference type="AlphaFoldDB" id="R4WPI0"/>
<dbReference type="STRING" id="758793.BRPE64_ACDS10010"/>
<sequence length="39" mass="4574">MVHDSVTVCERALFWCIRLTSHQFDAFVTETRDGFITLK</sequence>
<accession>R4WPI0</accession>
<dbReference type="Proteomes" id="UP000013966">
    <property type="component" value="Chromosome 1"/>
</dbReference>
<protein>
    <submittedName>
        <fullName evidence="1">Uncharacterized protein</fullName>
    </submittedName>
</protein>